<dbReference type="SUPFAM" id="SSF56219">
    <property type="entry name" value="DNase I-like"/>
    <property type="match status" value="1"/>
</dbReference>
<sequence length="516" mass="59733">MPMNNTNIQIGTEGPSGSQEVSGDVLHPSHHDSPWLMAISTAATPNLWNTNGRITNGTNTIPDIIMGDVEGTYNDSHANNSNTAAQLLNDQTYYANIDSLHVPSARSQENKDRQCLIPENWGELNKQIRQRNKPPKLTHSAKFTRSNVTIASQNINERDKNKSMSSAGHKFNYMKRVVDEKRIGVFAWQETHMDHIAASQFNNIYGKWFKLFNSGHPIKPNSTAGVSILLNKKYVDTENVKEYGLIEGHAIMLVIPSHRGETINILNIYAPNTPLERERMWARLWHCYLENPELPFPTETLGDWNFVEDIKDRTSNKEETVPLSFVCLKALFHMQDGWRTTFSDANEYTCFQKRTNLTEELEELTRTERQSQQNIQNLWHKFKIDITAEEGKIETYLREEADRQKAQSEARYDIEGESLKTDYWTRSTKEYHLRNTINEFKTKENDSTVPCFETRPKRMAKMARDYHEATRYVDVSNDEYGRMMCTEEVLEKCDARLSQNEYNEMNNYQPPGTWPP</sequence>
<organism evidence="2 3">
    <name type="scientific">Mycena rosella</name>
    <name type="common">Pink bonnet</name>
    <name type="synonym">Agaricus rosellus</name>
    <dbReference type="NCBI Taxonomy" id="1033263"/>
    <lineage>
        <taxon>Eukaryota</taxon>
        <taxon>Fungi</taxon>
        <taxon>Dikarya</taxon>
        <taxon>Basidiomycota</taxon>
        <taxon>Agaricomycotina</taxon>
        <taxon>Agaricomycetes</taxon>
        <taxon>Agaricomycetidae</taxon>
        <taxon>Agaricales</taxon>
        <taxon>Marasmiineae</taxon>
        <taxon>Mycenaceae</taxon>
        <taxon>Mycena</taxon>
    </lineage>
</organism>
<proteinExistence type="predicted"/>
<comment type="caution">
    <text evidence="2">The sequence shown here is derived from an EMBL/GenBank/DDBJ whole genome shotgun (WGS) entry which is preliminary data.</text>
</comment>
<evidence type="ECO:0000256" key="1">
    <source>
        <dbReference type="SAM" id="MobiDB-lite"/>
    </source>
</evidence>
<name>A0AAD7CXX4_MYCRO</name>
<dbReference type="AlphaFoldDB" id="A0AAD7CXX4"/>
<protein>
    <submittedName>
        <fullName evidence="2">Uncharacterized protein</fullName>
    </submittedName>
</protein>
<feature type="region of interest" description="Disordered" evidence="1">
    <location>
        <begin position="1"/>
        <end position="29"/>
    </location>
</feature>
<keyword evidence="3" id="KW-1185">Reference proteome</keyword>
<dbReference type="EMBL" id="JARKIE010000193">
    <property type="protein sequence ID" value="KAJ7668867.1"/>
    <property type="molecule type" value="Genomic_DNA"/>
</dbReference>
<evidence type="ECO:0000313" key="3">
    <source>
        <dbReference type="Proteomes" id="UP001221757"/>
    </source>
</evidence>
<reference evidence="2" key="1">
    <citation type="submission" date="2023-03" db="EMBL/GenBank/DDBJ databases">
        <title>Massive genome expansion in bonnet fungi (Mycena s.s.) driven by repeated elements and novel gene families across ecological guilds.</title>
        <authorList>
            <consortium name="Lawrence Berkeley National Laboratory"/>
            <person name="Harder C.B."/>
            <person name="Miyauchi S."/>
            <person name="Viragh M."/>
            <person name="Kuo A."/>
            <person name="Thoen E."/>
            <person name="Andreopoulos B."/>
            <person name="Lu D."/>
            <person name="Skrede I."/>
            <person name="Drula E."/>
            <person name="Henrissat B."/>
            <person name="Morin E."/>
            <person name="Kohler A."/>
            <person name="Barry K."/>
            <person name="LaButti K."/>
            <person name="Morin E."/>
            <person name="Salamov A."/>
            <person name="Lipzen A."/>
            <person name="Mereny Z."/>
            <person name="Hegedus B."/>
            <person name="Baldrian P."/>
            <person name="Stursova M."/>
            <person name="Weitz H."/>
            <person name="Taylor A."/>
            <person name="Grigoriev I.V."/>
            <person name="Nagy L.G."/>
            <person name="Martin F."/>
            <person name="Kauserud H."/>
        </authorList>
    </citation>
    <scope>NUCLEOTIDE SEQUENCE</scope>
    <source>
        <strain evidence="2">CBHHK067</strain>
    </source>
</reference>
<dbReference type="Proteomes" id="UP001221757">
    <property type="component" value="Unassembled WGS sequence"/>
</dbReference>
<feature type="compositionally biased region" description="Polar residues" evidence="1">
    <location>
        <begin position="1"/>
        <end position="21"/>
    </location>
</feature>
<gene>
    <name evidence="2" type="ORF">B0H17DRAFT_1142416</name>
</gene>
<evidence type="ECO:0000313" key="2">
    <source>
        <dbReference type="EMBL" id="KAJ7668867.1"/>
    </source>
</evidence>
<dbReference type="InterPro" id="IPR036691">
    <property type="entry name" value="Endo/exonu/phosph_ase_sf"/>
</dbReference>
<dbReference type="Gene3D" id="3.60.10.10">
    <property type="entry name" value="Endonuclease/exonuclease/phosphatase"/>
    <property type="match status" value="1"/>
</dbReference>
<accession>A0AAD7CXX4</accession>